<evidence type="ECO:0000256" key="1">
    <source>
        <dbReference type="SAM" id="MobiDB-lite"/>
    </source>
</evidence>
<gene>
    <name evidence="3" type="ORF">PG999_007274</name>
</gene>
<evidence type="ECO:0000313" key="3">
    <source>
        <dbReference type="EMBL" id="KAK8115205.1"/>
    </source>
</evidence>
<dbReference type="InterPro" id="IPR037401">
    <property type="entry name" value="SnoaL-like"/>
</dbReference>
<dbReference type="AlphaFoldDB" id="A0AAW0QXU5"/>
<dbReference type="Pfam" id="PF13577">
    <property type="entry name" value="SnoaL_4"/>
    <property type="match status" value="1"/>
</dbReference>
<feature type="domain" description="SnoaL-like" evidence="2">
    <location>
        <begin position="21"/>
        <end position="155"/>
    </location>
</feature>
<protein>
    <recommendedName>
        <fullName evidence="2">SnoaL-like domain-containing protein</fullName>
    </recommendedName>
</protein>
<evidence type="ECO:0000259" key="2">
    <source>
        <dbReference type="Pfam" id="PF13577"/>
    </source>
</evidence>
<evidence type="ECO:0000313" key="4">
    <source>
        <dbReference type="Proteomes" id="UP001392437"/>
    </source>
</evidence>
<keyword evidence="4" id="KW-1185">Reference proteome</keyword>
<dbReference type="Gene3D" id="3.10.450.50">
    <property type="match status" value="1"/>
</dbReference>
<dbReference type="EMBL" id="JAQQWP010000006">
    <property type="protein sequence ID" value="KAK8115205.1"/>
    <property type="molecule type" value="Genomic_DNA"/>
</dbReference>
<organism evidence="3 4">
    <name type="scientific">Apiospora kogelbergensis</name>
    <dbReference type="NCBI Taxonomy" id="1337665"/>
    <lineage>
        <taxon>Eukaryota</taxon>
        <taxon>Fungi</taxon>
        <taxon>Dikarya</taxon>
        <taxon>Ascomycota</taxon>
        <taxon>Pezizomycotina</taxon>
        <taxon>Sordariomycetes</taxon>
        <taxon>Xylariomycetidae</taxon>
        <taxon>Amphisphaeriales</taxon>
        <taxon>Apiosporaceae</taxon>
        <taxon>Apiospora</taxon>
    </lineage>
</organism>
<dbReference type="Proteomes" id="UP001392437">
    <property type="component" value="Unassembled WGS sequence"/>
</dbReference>
<proteinExistence type="predicted"/>
<comment type="caution">
    <text evidence="3">The sequence shown here is derived from an EMBL/GenBank/DDBJ whole genome shotgun (WGS) entry which is preliminary data.</text>
</comment>
<dbReference type="InterPro" id="IPR032710">
    <property type="entry name" value="NTF2-like_dom_sf"/>
</dbReference>
<feature type="region of interest" description="Disordered" evidence="1">
    <location>
        <begin position="244"/>
        <end position="266"/>
    </location>
</feature>
<name>A0AAW0QXU5_9PEZI</name>
<sequence length="313" mass="34433">MTTSADAQVHQYSHINGSSEDLLNRFAVSELCKGWPVYRDASEWKNYRSLFCKEAMVWTTWSKGQTIDNFIAISKRGKDRGDFIMHRECGTLVELSPSHPERAIGKMKATITQRFRTTPAQASVFCPEGAEYDVDCDCRFVFFCVKQDAEWKAKYVKLFYEKDKVVPVDGNRAPTFPAELLGSFPEGYRHLAAAQSALGYPVTRCLPTARDHAAWHAMYGKMEQWLAGSDVDLLCDDDDSNGDVKTGASKQNGLKRKGADDGEGGLLNVRGDAARAKTANGSANGAHGSLSANCGMDYEKNGLGKEVSLESVS</sequence>
<dbReference type="SUPFAM" id="SSF54427">
    <property type="entry name" value="NTF2-like"/>
    <property type="match status" value="1"/>
</dbReference>
<accession>A0AAW0QXU5</accession>
<reference evidence="3 4" key="1">
    <citation type="submission" date="2023-01" db="EMBL/GenBank/DDBJ databases">
        <title>Analysis of 21 Apiospora genomes using comparative genomics revels a genus with tremendous synthesis potential of carbohydrate active enzymes and secondary metabolites.</title>
        <authorList>
            <person name="Sorensen T."/>
        </authorList>
    </citation>
    <scope>NUCLEOTIDE SEQUENCE [LARGE SCALE GENOMIC DNA]</scope>
    <source>
        <strain evidence="3 4">CBS 117206</strain>
    </source>
</reference>